<feature type="region of interest" description="Disordered" evidence="4">
    <location>
        <begin position="130"/>
        <end position="158"/>
    </location>
</feature>
<organism evidence="6 7">
    <name type="scientific">Hibiscus syriacus</name>
    <name type="common">Rose of Sharon</name>
    <dbReference type="NCBI Taxonomy" id="106335"/>
    <lineage>
        <taxon>Eukaryota</taxon>
        <taxon>Viridiplantae</taxon>
        <taxon>Streptophyta</taxon>
        <taxon>Embryophyta</taxon>
        <taxon>Tracheophyta</taxon>
        <taxon>Spermatophyta</taxon>
        <taxon>Magnoliopsida</taxon>
        <taxon>eudicotyledons</taxon>
        <taxon>Gunneridae</taxon>
        <taxon>Pentapetalae</taxon>
        <taxon>rosids</taxon>
        <taxon>malvids</taxon>
        <taxon>Malvales</taxon>
        <taxon>Malvaceae</taxon>
        <taxon>Malvoideae</taxon>
        <taxon>Hibiscus</taxon>
    </lineage>
</organism>
<reference evidence="6" key="1">
    <citation type="submission" date="2019-09" db="EMBL/GenBank/DDBJ databases">
        <title>Draft genome information of white flower Hibiscus syriacus.</title>
        <authorList>
            <person name="Kim Y.-M."/>
        </authorList>
    </citation>
    <scope>NUCLEOTIDE SEQUENCE [LARGE SCALE GENOMIC DNA]</scope>
    <source>
        <strain evidence="6">YM2019G1</strain>
    </source>
</reference>
<comment type="subunit">
    <text evidence="3">Binds to multiple calmodulin (CaM) in the presence of Ca(2+) and CaM-like proteins.</text>
</comment>
<dbReference type="EMBL" id="VEPZ02001717">
    <property type="protein sequence ID" value="KAE8661967.1"/>
    <property type="molecule type" value="Genomic_DNA"/>
</dbReference>
<protein>
    <recommendedName>
        <fullName evidence="5">DUF4005 domain-containing protein</fullName>
    </recommendedName>
</protein>
<evidence type="ECO:0000259" key="5">
    <source>
        <dbReference type="Pfam" id="PF13178"/>
    </source>
</evidence>
<gene>
    <name evidence="6" type="ORF">F3Y22_tig00113721pilonHSYRG00012</name>
</gene>
<name>A0A6A2XYZ7_HIBSY</name>
<proteinExistence type="inferred from homology"/>
<dbReference type="AlphaFoldDB" id="A0A6A2XYZ7"/>
<comment type="caution">
    <text evidence="6">The sequence shown here is derived from an EMBL/GenBank/DDBJ whole genome shotgun (WGS) entry which is preliminary data.</text>
</comment>
<evidence type="ECO:0000256" key="1">
    <source>
        <dbReference type="ARBA" id="ARBA00022860"/>
    </source>
</evidence>
<keyword evidence="7" id="KW-1185">Reference proteome</keyword>
<dbReference type="CDD" id="cd23767">
    <property type="entry name" value="IQCD"/>
    <property type="match status" value="1"/>
</dbReference>
<evidence type="ECO:0000313" key="7">
    <source>
        <dbReference type="Proteomes" id="UP000436088"/>
    </source>
</evidence>
<dbReference type="Pfam" id="PF00612">
    <property type="entry name" value="IQ"/>
    <property type="match status" value="2"/>
</dbReference>
<dbReference type="Proteomes" id="UP000436088">
    <property type="component" value="Unassembled WGS sequence"/>
</dbReference>
<dbReference type="PANTHER" id="PTHR32295">
    <property type="entry name" value="IQ-DOMAIN 5-RELATED"/>
    <property type="match status" value="1"/>
</dbReference>
<dbReference type="InterPro" id="IPR025064">
    <property type="entry name" value="DUF4005"/>
</dbReference>
<dbReference type="PANTHER" id="PTHR32295:SF33">
    <property type="entry name" value="PROTEIN IQ-DOMAIN 21"/>
    <property type="match status" value="1"/>
</dbReference>
<dbReference type="Gene3D" id="1.20.5.190">
    <property type="match status" value="1"/>
</dbReference>
<dbReference type="InterPro" id="IPR000048">
    <property type="entry name" value="IQ_motif_EF-hand-BS"/>
</dbReference>
<sequence>MLPSLFPLDPEMTEWKKKLIAEWWELRIKLASPLTGGRNIHNVVRLAGYGRQSKEERAATLTQSYYRGYLARRALRALKGLVRLQALVRGYNVRKQAQMTMKCMQALVRVQARVRACRLQLTDNEQMQKRLDEDDEQQQQQQLPLQPHPNGKDVGQHLNDRLQEGSYTTLPTNTATTTITDNMSDKTVEMDVVTAMDSDSHSTQQQVQSGSSNVPSYMAPTQSAKAKVRSQGPVKQQRGPYVPHWNPSTKKSPAVIYQVQVEGQRSTSPQGALVRRATVLVYHLDVSVAVARMPV</sequence>
<evidence type="ECO:0000256" key="3">
    <source>
        <dbReference type="ARBA" id="ARBA00024378"/>
    </source>
</evidence>
<feature type="region of interest" description="Disordered" evidence="4">
    <location>
        <begin position="199"/>
        <end position="218"/>
    </location>
</feature>
<feature type="region of interest" description="Disordered" evidence="4">
    <location>
        <begin position="226"/>
        <end position="249"/>
    </location>
</feature>
<comment type="similarity">
    <text evidence="2">Belongs to the IQD family.</text>
</comment>
<keyword evidence="1" id="KW-0112">Calmodulin-binding</keyword>
<dbReference type="PROSITE" id="PS50096">
    <property type="entry name" value="IQ"/>
    <property type="match status" value="2"/>
</dbReference>
<evidence type="ECO:0000256" key="2">
    <source>
        <dbReference type="ARBA" id="ARBA00024341"/>
    </source>
</evidence>
<dbReference type="SMART" id="SM00015">
    <property type="entry name" value="IQ"/>
    <property type="match status" value="2"/>
</dbReference>
<evidence type="ECO:0000313" key="6">
    <source>
        <dbReference type="EMBL" id="KAE8661967.1"/>
    </source>
</evidence>
<feature type="compositionally biased region" description="Polar residues" evidence="4">
    <location>
        <begin position="201"/>
        <end position="218"/>
    </location>
</feature>
<evidence type="ECO:0000256" key="4">
    <source>
        <dbReference type="SAM" id="MobiDB-lite"/>
    </source>
</evidence>
<dbReference type="GO" id="GO:0005516">
    <property type="term" value="F:calmodulin binding"/>
    <property type="evidence" value="ECO:0007669"/>
    <property type="project" value="UniProtKB-KW"/>
</dbReference>
<feature type="domain" description="DUF4005" evidence="5">
    <location>
        <begin position="206"/>
        <end position="237"/>
    </location>
</feature>
<accession>A0A6A2XYZ7</accession>
<dbReference type="Pfam" id="PF13178">
    <property type="entry name" value="DUF4005"/>
    <property type="match status" value="1"/>
</dbReference>